<dbReference type="InterPro" id="IPR038112">
    <property type="entry name" value="Receptor_IA-2_ectodomain_sf"/>
</dbReference>
<dbReference type="GeneID" id="111088646"/>
<organism evidence="2 3">
    <name type="scientific">Limulus polyphemus</name>
    <name type="common">Atlantic horseshoe crab</name>
    <dbReference type="NCBI Taxonomy" id="6850"/>
    <lineage>
        <taxon>Eukaryota</taxon>
        <taxon>Metazoa</taxon>
        <taxon>Ecdysozoa</taxon>
        <taxon>Arthropoda</taxon>
        <taxon>Chelicerata</taxon>
        <taxon>Merostomata</taxon>
        <taxon>Xiphosura</taxon>
        <taxon>Limulidae</taxon>
        <taxon>Limulus</taxon>
    </lineage>
</organism>
<evidence type="ECO:0000259" key="1">
    <source>
        <dbReference type="Pfam" id="PF11548"/>
    </source>
</evidence>
<dbReference type="Pfam" id="PF11548">
    <property type="entry name" value="Receptor_IA-2"/>
    <property type="match status" value="1"/>
</dbReference>
<dbReference type="Proteomes" id="UP000694941">
    <property type="component" value="Unplaced"/>
</dbReference>
<gene>
    <name evidence="3" type="primary">LOC111088646</name>
</gene>
<dbReference type="Gene3D" id="3.30.70.2470">
    <property type="entry name" value="Protein-tyrosine phosphatase receptor IA-2 ectodomain"/>
    <property type="match status" value="1"/>
</dbReference>
<evidence type="ECO:0000313" key="3">
    <source>
        <dbReference type="RefSeq" id="XP_022255061.1"/>
    </source>
</evidence>
<reference evidence="3" key="1">
    <citation type="submission" date="2025-08" db="UniProtKB">
        <authorList>
            <consortium name="RefSeq"/>
        </authorList>
    </citation>
    <scope>IDENTIFICATION</scope>
    <source>
        <tissue evidence="3">Muscle</tissue>
    </source>
</reference>
<dbReference type="RefSeq" id="XP_022255061.1">
    <property type="nucleotide sequence ID" value="XM_022399353.1"/>
</dbReference>
<accession>A0ABM1TGQ5</accession>
<sequence length="186" mass="20528">NELALKQLVTKGQSTRRMSRVAMTTETKPQEFVFRDESEVVKSSTDDTNATGGSTEYYEPVVEVFPPPIFSAISEFPGDLEPDTAKTYFDKNGQFEAVDSSRAYLLLDGVKKNQVTFKVNPNPKGLNASTVAEKVEELTVQLQKTTGKSVMSAGIGDKVCGHSSKKKTDIIDIYMHKQPCCYSIKT</sequence>
<evidence type="ECO:0000313" key="2">
    <source>
        <dbReference type="Proteomes" id="UP000694941"/>
    </source>
</evidence>
<feature type="non-terminal residue" evidence="3">
    <location>
        <position position="1"/>
    </location>
</feature>
<name>A0ABM1TGQ5_LIMPO</name>
<dbReference type="InterPro" id="IPR021613">
    <property type="entry name" value="Receptor_IA-2_dom"/>
</dbReference>
<proteinExistence type="predicted"/>
<keyword evidence="2" id="KW-1185">Reference proteome</keyword>
<protein>
    <submittedName>
        <fullName evidence="3">Uncharacterized protein LOC111088646</fullName>
    </submittedName>
</protein>
<feature type="domain" description="Protein-tyrosine phosphatase receptor IA-2 ectodomain" evidence="1">
    <location>
        <begin position="110"/>
        <end position="158"/>
    </location>
</feature>